<dbReference type="GO" id="GO:0003735">
    <property type="term" value="F:structural constituent of ribosome"/>
    <property type="evidence" value="ECO:0007669"/>
    <property type="project" value="InterPro"/>
</dbReference>
<name>B6K5W5_SCHJY</name>
<reference evidence="4 6" key="1">
    <citation type="journal article" date="2011" name="Science">
        <title>Comparative functional genomics of the fission yeasts.</title>
        <authorList>
            <person name="Rhind N."/>
            <person name="Chen Z."/>
            <person name="Yassour M."/>
            <person name="Thompson D.A."/>
            <person name="Haas B.J."/>
            <person name="Habib N."/>
            <person name="Wapinski I."/>
            <person name="Roy S."/>
            <person name="Lin M.F."/>
            <person name="Heiman D.I."/>
            <person name="Young S.K."/>
            <person name="Furuya K."/>
            <person name="Guo Y."/>
            <person name="Pidoux A."/>
            <person name="Chen H.M."/>
            <person name="Robbertse B."/>
            <person name="Goldberg J.M."/>
            <person name="Aoki K."/>
            <person name="Bayne E.H."/>
            <person name="Berlin A.M."/>
            <person name="Desjardins C.A."/>
            <person name="Dobbs E."/>
            <person name="Dukaj L."/>
            <person name="Fan L."/>
            <person name="FitzGerald M.G."/>
            <person name="French C."/>
            <person name="Gujja S."/>
            <person name="Hansen K."/>
            <person name="Keifenheim D."/>
            <person name="Levin J.Z."/>
            <person name="Mosher R.A."/>
            <person name="Mueller C.A."/>
            <person name="Pfiffner J."/>
            <person name="Priest M."/>
            <person name="Russ C."/>
            <person name="Smialowska A."/>
            <person name="Swoboda P."/>
            <person name="Sykes S.M."/>
            <person name="Vaughn M."/>
            <person name="Vengrova S."/>
            <person name="Yoder R."/>
            <person name="Zeng Q."/>
            <person name="Allshire R."/>
            <person name="Baulcombe D."/>
            <person name="Birren B.W."/>
            <person name="Brown W."/>
            <person name="Ekwall K."/>
            <person name="Kellis M."/>
            <person name="Leatherwood J."/>
            <person name="Levin H."/>
            <person name="Margalit H."/>
            <person name="Martienssen R."/>
            <person name="Nieduszynski C.A."/>
            <person name="Spatafora J.W."/>
            <person name="Friedman N."/>
            <person name="Dalgaard J.Z."/>
            <person name="Baumann P."/>
            <person name="Niki H."/>
            <person name="Regev A."/>
            <person name="Nusbaum C."/>
        </authorList>
    </citation>
    <scope>NUCLEOTIDE SEQUENCE [LARGE SCALE GENOMIC DNA]</scope>
    <source>
        <strain evidence="6">yFS275 / FY16936</strain>
    </source>
</reference>
<dbReference type="HOGENOM" id="CLU_107213_0_0_1"/>
<dbReference type="Gene3D" id="3.30.1490.10">
    <property type="match status" value="1"/>
</dbReference>
<keyword evidence="6" id="KW-1185">Reference proteome</keyword>
<dbReference type="STRING" id="402676.B6K5W5"/>
<dbReference type="RefSeq" id="XP_002175212.1">
    <property type="nucleotide sequence ID" value="XM_002175176.1"/>
</dbReference>
<dbReference type="Pfam" id="PF00410">
    <property type="entry name" value="Ribosomal_S8"/>
    <property type="match status" value="1"/>
</dbReference>
<dbReference type="JaponicusDB" id="SJAG_05320">
    <property type="gene designation" value="mrps8"/>
</dbReference>
<comment type="similarity">
    <text evidence="1">Belongs to the universal ribosomal protein uS8 family.</text>
</comment>
<evidence type="ECO:0000313" key="6">
    <source>
        <dbReference type="Proteomes" id="UP000001744"/>
    </source>
</evidence>
<organism evidence="4 6">
    <name type="scientific">Schizosaccharomyces japonicus (strain yFS275 / FY16936)</name>
    <name type="common">Fission yeast</name>
    <dbReference type="NCBI Taxonomy" id="402676"/>
    <lineage>
        <taxon>Eukaryota</taxon>
        <taxon>Fungi</taxon>
        <taxon>Dikarya</taxon>
        <taxon>Ascomycota</taxon>
        <taxon>Taphrinomycotina</taxon>
        <taxon>Schizosaccharomycetes</taxon>
        <taxon>Schizosaccharomycetales</taxon>
        <taxon>Schizosaccharomycetaceae</taxon>
        <taxon>Schizosaccharomyces</taxon>
    </lineage>
</organism>
<dbReference type="Gene3D" id="3.30.1370.30">
    <property type="match status" value="1"/>
</dbReference>
<dbReference type="GO" id="GO:1990904">
    <property type="term" value="C:ribonucleoprotein complex"/>
    <property type="evidence" value="ECO:0007669"/>
    <property type="project" value="UniProtKB-KW"/>
</dbReference>
<evidence type="ECO:0000256" key="1">
    <source>
        <dbReference type="ARBA" id="ARBA00006471"/>
    </source>
</evidence>
<gene>
    <name evidence="5" type="primary">mrps8</name>
    <name evidence="4" type="ORF">SJAG_05320</name>
</gene>
<dbReference type="Proteomes" id="UP000001744">
    <property type="component" value="Unassembled WGS sequence"/>
</dbReference>
<protein>
    <submittedName>
        <fullName evidence="4">Ribosomal protein subunit S8</fullName>
    </submittedName>
</protein>
<dbReference type="InterPro" id="IPR035987">
    <property type="entry name" value="Ribosomal_uS8_sf"/>
</dbReference>
<evidence type="ECO:0000256" key="2">
    <source>
        <dbReference type="ARBA" id="ARBA00022980"/>
    </source>
</evidence>
<proteinExistence type="inferred from homology"/>
<evidence type="ECO:0000256" key="3">
    <source>
        <dbReference type="ARBA" id="ARBA00023274"/>
    </source>
</evidence>
<dbReference type="OrthoDB" id="409928at2759"/>
<dbReference type="GeneID" id="7049261"/>
<evidence type="ECO:0000313" key="4">
    <source>
        <dbReference type="EMBL" id="EEB08919.1"/>
    </source>
</evidence>
<dbReference type="GO" id="GO:0006412">
    <property type="term" value="P:translation"/>
    <property type="evidence" value="ECO:0007669"/>
    <property type="project" value="InterPro"/>
</dbReference>
<dbReference type="eggNOG" id="ENOG502S6CR">
    <property type="taxonomic scope" value="Eukaryota"/>
</dbReference>
<dbReference type="AlphaFoldDB" id="B6K5W5"/>
<dbReference type="EMBL" id="KE651167">
    <property type="protein sequence ID" value="EEB08919.1"/>
    <property type="molecule type" value="Genomic_DNA"/>
</dbReference>
<dbReference type="SUPFAM" id="SSF56047">
    <property type="entry name" value="Ribosomal protein S8"/>
    <property type="match status" value="1"/>
</dbReference>
<evidence type="ECO:0000313" key="5">
    <source>
        <dbReference type="JaponicusDB" id="SJAG_05320"/>
    </source>
</evidence>
<dbReference type="InterPro" id="IPR000630">
    <property type="entry name" value="Ribosomal_uS8"/>
</dbReference>
<keyword evidence="3" id="KW-0687">Ribonucleoprotein</keyword>
<dbReference type="VEuPathDB" id="FungiDB:SJAG_05320"/>
<dbReference type="OMA" id="FDLCARM"/>
<keyword evidence="2 4" id="KW-0689">Ribosomal protein</keyword>
<dbReference type="GO" id="GO:0005840">
    <property type="term" value="C:ribosome"/>
    <property type="evidence" value="ECO:0007669"/>
    <property type="project" value="UniProtKB-KW"/>
</dbReference>
<sequence length="152" mass="16628">MQLIHSYSIIQNAFRAGFSMVKIPLTKSTLGLSLVLYKQGFISAVQRGSVFAPDEIEIPLTRQNISTRRLWLSLKYFEGKPVLQSIRAISKPSREVTLQFPALKKFATGYDVPSARGLEPGETAVVSTSRGILGLEDAISSGLGGMLLCRVK</sequence>
<accession>B6K5W5</accession>